<organism evidence="8 9">
    <name type="scientific">Henningerozyma blattae (strain ATCC 34711 / CBS 6284 / DSM 70876 / NBRC 10599 / NRRL Y-10934 / UCD 77-7)</name>
    <name type="common">Yeast</name>
    <name type="synonym">Tetrapisispora blattae</name>
    <dbReference type="NCBI Taxonomy" id="1071380"/>
    <lineage>
        <taxon>Eukaryota</taxon>
        <taxon>Fungi</taxon>
        <taxon>Dikarya</taxon>
        <taxon>Ascomycota</taxon>
        <taxon>Saccharomycotina</taxon>
        <taxon>Saccharomycetes</taxon>
        <taxon>Saccharomycetales</taxon>
        <taxon>Saccharomycetaceae</taxon>
        <taxon>Henningerozyma</taxon>
    </lineage>
</organism>
<sequence>MSQLKNRLRDVAEIQARIFNRTLNPTNKRTGAKFLSRNLRGPSLINYYGNPDFIKFKQVKAIFPNIKLIDPEEYYRVSRVEFKKSRGKGAPKKLKEAKATTKRKK</sequence>
<name>I2H814_HENB6</name>
<dbReference type="GO" id="GO:0003735">
    <property type="term" value="F:structural constituent of ribosome"/>
    <property type="evidence" value="ECO:0007669"/>
    <property type="project" value="EnsemblFungi"/>
</dbReference>
<dbReference type="PANTHER" id="PTHR13362:SF2">
    <property type="entry name" value="SMALL RIBOSOMAL SUBUNIT PROTEIN MS33"/>
    <property type="match status" value="1"/>
</dbReference>
<keyword evidence="4" id="KW-0496">Mitochondrion</keyword>
<evidence type="ECO:0000256" key="5">
    <source>
        <dbReference type="ARBA" id="ARBA00023274"/>
    </source>
</evidence>
<evidence type="ECO:0000313" key="8">
    <source>
        <dbReference type="EMBL" id="CCH62516.1"/>
    </source>
</evidence>
<dbReference type="OrthoDB" id="2257454at2759"/>
<dbReference type="STRING" id="1071380.I2H814"/>
<evidence type="ECO:0000256" key="2">
    <source>
        <dbReference type="ARBA" id="ARBA00008970"/>
    </source>
</evidence>
<dbReference type="GO" id="GO:0005763">
    <property type="term" value="C:mitochondrial small ribosomal subunit"/>
    <property type="evidence" value="ECO:0007669"/>
    <property type="project" value="EnsemblFungi"/>
</dbReference>
<evidence type="ECO:0000256" key="7">
    <source>
        <dbReference type="SAM" id="MobiDB-lite"/>
    </source>
</evidence>
<keyword evidence="3" id="KW-0689">Ribosomal protein</keyword>
<evidence type="ECO:0000313" key="9">
    <source>
        <dbReference type="Proteomes" id="UP000002866"/>
    </source>
</evidence>
<comment type="subcellular location">
    <subcellularLocation>
        <location evidence="1">Mitochondrion</location>
    </subcellularLocation>
</comment>
<dbReference type="RefSeq" id="XP_004182035.1">
    <property type="nucleotide sequence ID" value="XM_004181987.1"/>
</dbReference>
<dbReference type="OMA" id="FKEWFPE"/>
<dbReference type="FunCoup" id="I2H814">
    <property type="interactions" value="231"/>
</dbReference>
<dbReference type="InterPro" id="IPR013219">
    <property type="entry name" value="Ribosomal_mS33"/>
</dbReference>
<evidence type="ECO:0000256" key="3">
    <source>
        <dbReference type="ARBA" id="ARBA00022980"/>
    </source>
</evidence>
<keyword evidence="5" id="KW-0687">Ribonucleoprotein</keyword>
<dbReference type="Proteomes" id="UP000002866">
    <property type="component" value="Chromosome 8"/>
</dbReference>
<gene>
    <name evidence="8" type="primary">TBLA0H02310</name>
    <name evidence="8" type="ORF">TBLA_0H02310</name>
</gene>
<dbReference type="InParanoid" id="I2H814"/>
<evidence type="ECO:0000256" key="1">
    <source>
        <dbReference type="ARBA" id="ARBA00004173"/>
    </source>
</evidence>
<feature type="region of interest" description="Disordered" evidence="7">
    <location>
        <begin position="86"/>
        <end position="105"/>
    </location>
</feature>
<dbReference type="KEGG" id="tbl:TBLA_0H02310"/>
<dbReference type="Pfam" id="PF08293">
    <property type="entry name" value="MRP-S33"/>
    <property type="match status" value="1"/>
</dbReference>
<dbReference type="HOGENOM" id="CLU_150777_0_0_1"/>
<dbReference type="EMBL" id="HE806323">
    <property type="protein sequence ID" value="CCH62516.1"/>
    <property type="molecule type" value="Genomic_DNA"/>
</dbReference>
<comment type="similarity">
    <text evidence="2">Belongs to the mitochondrion-specific ribosomal protein mS33 family.</text>
</comment>
<dbReference type="GeneID" id="14497673"/>
<reference evidence="8 9" key="1">
    <citation type="journal article" date="2011" name="Proc. Natl. Acad. Sci. U.S.A.">
        <title>Evolutionary erosion of yeast sex chromosomes by mating-type switching accidents.</title>
        <authorList>
            <person name="Gordon J.L."/>
            <person name="Armisen D."/>
            <person name="Proux-Wera E."/>
            <person name="Oheigeartaigh S.S."/>
            <person name="Byrne K.P."/>
            <person name="Wolfe K.H."/>
        </authorList>
    </citation>
    <scope>NUCLEOTIDE SEQUENCE [LARGE SCALE GENOMIC DNA]</scope>
    <source>
        <strain evidence="9">ATCC 34711 / CBS 6284 / DSM 70876 / NBRC 10599 / NRRL Y-10934 / UCD 77-7</strain>
    </source>
</reference>
<proteinExistence type="inferred from homology"/>
<dbReference type="PANTHER" id="PTHR13362">
    <property type="entry name" value="MITOCHONDRIAL RIBOSOMAL PROTEIN S33"/>
    <property type="match status" value="1"/>
</dbReference>
<dbReference type="eggNOG" id="KOG4844">
    <property type="taxonomic scope" value="Eukaryota"/>
</dbReference>
<dbReference type="AlphaFoldDB" id="I2H814"/>
<keyword evidence="9" id="KW-1185">Reference proteome</keyword>
<protein>
    <recommendedName>
        <fullName evidence="6">Small ribosomal subunit protein mS33</fullName>
    </recommendedName>
</protein>
<accession>I2H814</accession>
<evidence type="ECO:0000256" key="4">
    <source>
        <dbReference type="ARBA" id="ARBA00023128"/>
    </source>
</evidence>
<evidence type="ECO:0000256" key="6">
    <source>
        <dbReference type="ARBA" id="ARBA00035132"/>
    </source>
</evidence>